<name>A0A4Y2LJ78_ARAVE</name>
<dbReference type="EMBL" id="BGPR01005782">
    <property type="protein sequence ID" value="GBN13387.1"/>
    <property type="molecule type" value="Genomic_DNA"/>
</dbReference>
<evidence type="ECO:0000313" key="2">
    <source>
        <dbReference type="Proteomes" id="UP000499080"/>
    </source>
</evidence>
<keyword evidence="2" id="KW-1185">Reference proteome</keyword>
<accession>A0A4Y2LJ78</accession>
<comment type="caution">
    <text evidence="1">The sequence shown here is derived from an EMBL/GenBank/DDBJ whole genome shotgun (WGS) entry which is preliminary data.</text>
</comment>
<dbReference type="AlphaFoldDB" id="A0A4Y2LJ78"/>
<gene>
    <name evidence="1" type="ORF">AVEN_13843_1</name>
</gene>
<dbReference type="Proteomes" id="UP000499080">
    <property type="component" value="Unassembled WGS sequence"/>
</dbReference>
<reference evidence="1 2" key="1">
    <citation type="journal article" date="2019" name="Sci. Rep.">
        <title>Orb-weaving spider Araneus ventricosus genome elucidates the spidroin gene catalogue.</title>
        <authorList>
            <person name="Kono N."/>
            <person name="Nakamura H."/>
            <person name="Ohtoshi R."/>
            <person name="Moran D.A.P."/>
            <person name="Shinohara A."/>
            <person name="Yoshida Y."/>
            <person name="Fujiwara M."/>
            <person name="Mori M."/>
            <person name="Tomita M."/>
            <person name="Arakawa K."/>
        </authorList>
    </citation>
    <scope>NUCLEOTIDE SEQUENCE [LARGE SCALE GENOMIC DNA]</scope>
</reference>
<evidence type="ECO:0000313" key="1">
    <source>
        <dbReference type="EMBL" id="GBN13387.1"/>
    </source>
</evidence>
<proteinExistence type="predicted"/>
<sequence>MEGVFGSLTVRDQLVCTCGRAFRLANHSRAFDLKVWMGFSIRKQLESRRWQVWAGVLVRKLLVCRCGRGFLSRAAGSQVRKRVLVSEPNHVSFSANTKRFTVQIEKCLSWENECSGTVSPKIPANV</sequence>
<protein>
    <submittedName>
        <fullName evidence="1">Uncharacterized protein</fullName>
    </submittedName>
</protein>
<organism evidence="1 2">
    <name type="scientific">Araneus ventricosus</name>
    <name type="common">Orbweaver spider</name>
    <name type="synonym">Epeira ventricosa</name>
    <dbReference type="NCBI Taxonomy" id="182803"/>
    <lineage>
        <taxon>Eukaryota</taxon>
        <taxon>Metazoa</taxon>
        <taxon>Ecdysozoa</taxon>
        <taxon>Arthropoda</taxon>
        <taxon>Chelicerata</taxon>
        <taxon>Arachnida</taxon>
        <taxon>Araneae</taxon>
        <taxon>Araneomorphae</taxon>
        <taxon>Entelegynae</taxon>
        <taxon>Araneoidea</taxon>
        <taxon>Araneidae</taxon>
        <taxon>Araneus</taxon>
    </lineage>
</organism>